<dbReference type="PRINTS" id="PR00455">
    <property type="entry name" value="HTHTETR"/>
</dbReference>
<keyword evidence="1" id="KW-0805">Transcription regulation</keyword>
<dbReference type="PANTHER" id="PTHR30055">
    <property type="entry name" value="HTH-TYPE TRANSCRIPTIONAL REGULATOR RUTR"/>
    <property type="match status" value="1"/>
</dbReference>
<feature type="domain" description="HTH tetR-type" evidence="5">
    <location>
        <begin position="16"/>
        <end position="76"/>
    </location>
</feature>
<evidence type="ECO:0000256" key="1">
    <source>
        <dbReference type="ARBA" id="ARBA00023015"/>
    </source>
</evidence>
<dbReference type="InterPro" id="IPR009057">
    <property type="entry name" value="Homeodomain-like_sf"/>
</dbReference>
<proteinExistence type="predicted"/>
<dbReference type="Pfam" id="PF16859">
    <property type="entry name" value="TetR_C_11"/>
    <property type="match status" value="1"/>
</dbReference>
<dbReference type="Gene3D" id="1.10.10.60">
    <property type="entry name" value="Homeodomain-like"/>
    <property type="match status" value="1"/>
</dbReference>
<keyword evidence="2 4" id="KW-0238">DNA-binding</keyword>
<evidence type="ECO:0000313" key="7">
    <source>
        <dbReference type="Proteomes" id="UP001500902"/>
    </source>
</evidence>
<dbReference type="Pfam" id="PF00440">
    <property type="entry name" value="TetR_N"/>
    <property type="match status" value="1"/>
</dbReference>
<dbReference type="EMBL" id="BAAAZP010000102">
    <property type="protein sequence ID" value="GAA3686053.1"/>
    <property type="molecule type" value="Genomic_DNA"/>
</dbReference>
<reference evidence="7" key="1">
    <citation type="journal article" date="2019" name="Int. J. Syst. Evol. Microbiol.">
        <title>The Global Catalogue of Microorganisms (GCM) 10K type strain sequencing project: providing services to taxonomists for standard genome sequencing and annotation.</title>
        <authorList>
            <consortium name="The Broad Institute Genomics Platform"/>
            <consortium name="The Broad Institute Genome Sequencing Center for Infectious Disease"/>
            <person name="Wu L."/>
            <person name="Ma J."/>
        </authorList>
    </citation>
    <scope>NUCLEOTIDE SEQUENCE [LARGE SCALE GENOMIC DNA]</scope>
    <source>
        <strain evidence="7">JCM 16904</strain>
    </source>
</reference>
<dbReference type="InterPro" id="IPR036271">
    <property type="entry name" value="Tet_transcr_reg_TetR-rel_C_sf"/>
</dbReference>
<dbReference type="SUPFAM" id="SSF46689">
    <property type="entry name" value="Homeodomain-like"/>
    <property type="match status" value="1"/>
</dbReference>
<dbReference type="InterPro" id="IPR050109">
    <property type="entry name" value="HTH-type_TetR-like_transc_reg"/>
</dbReference>
<name>A0ABP7CB77_9ACTN</name>
<protein>
    <submittedName>
        <fullName evidence="6">TetR/AcrR family transcriptional regulator</fullName>
    </submittedName>
</protein>
<evidence type="ECO:0000256" key="3">
    <source>
        <dbReference type="ARBA" id="ARBA00023163"/>
    </source>
</evidence>
<gene>
    <name evidence="6" type="ORF">GCM10022224_058570</name>
</gene>
<keyword evidence="7" id="KW-1185">Reference proteome</keyword>
<evidence type="ECO:0000256" key="4">
    <source>
        <dbReference type="PROSITE-ProRule" id="PRU00335"/>
    </source>
</evidence>
<dbReference type="InterPro" id="IPR011075">
    <property type="entry name" value="TetR_C"/>
</dbReference>
<dbReference type="Gene3D" id="1.10.357.10">
    <property type="entry name" value="Tetracycline Repressor, domain 2"/>
    <property type="match status" value="1"/>
</dbReference>
<evidence type="ECO:0000256" key="2">
    <source>
        <dbReference type="ARBA" id="ARBA00023125"/>
    </source>
</evidence>
<evidence type="ECO:0000259" key="5">
    <source>
        <dbReference type="PROSITE" id="PS50977"/>
    </source>
</evidence>
<keyword evidence="3" id="KW-0804">Transcription</keyword>
<dbReference type="Proteomes" id="UP001500902">
    <property type="component" value="Unassembled WGS sequence"/>
</dbReference>
<evidence type="ECO:0000313" key="6">
    <source>
        <dbReference type="EMBL" id="GAA3686053.1"/>
    </source>
</evidence>
<feature type="DNA-binding region" description="H-T-H motif" evidence="4">
    <location>
        <begin position="39"/>
        <end position="58"/>
    </location>
</feature>
<dbReference type="InterPro" id="IPR001647">
    <property type="entry name" value="HTH_TetR"/>
</dbReference>
<dbReference type="SUPFAM" id="SSF48498">
    <property type="entry name" value="Tetracyclin repressor-like, C-terminal domain"/>
    <property type="match status" value="1"/>
</dbReference>
<organism evidence="6 7">
    <name type="scientific">Nonomuraea antimicrobica</name>
    <dbReference type="NCBI Taxonomy" id="561173"/>
    <lineage>
        <taxon>Bacteria</taxon>
        <taxon>Bacillati</taxon>
        <taxon>Actinomycetota</taxon>
        <taxon>Actinomycetes</taxon>
        <taxon>Streptosporangiales</taxon>
        <taxon>Streptosporangiaceae</taxon>
        <taxon>Nonomuraea</taxon>
    </lineage>
</organism>
<dbReference type="PROSITE" id="PS50977">
    <property type="entry name" value="HTH_TETR_2"/>
    <property type="match status" value="1"/>
</dbReference>
<dbReference type="PANTHER" id="PTHR30055:SF148">
    <property type="entry name" value="TETR-FAMILY TRANSCRIPTIONAL REGULATOR"/>
    <property type="match status" value="1"/>
</dbReference>
<accession>A0ABP7CB77</accession>
<sequence length="199" mass="21750">MQMAKAEQTGGRSKSVELTERVLNAAEELLRKDGFAGLKVEQVAAIVGCGKTAIYRRWATKEELVAAVLLKDTEVGELPNSGSLAEDLLIHMKQGASYRGFTQPDGEGRSIWAALVEPAVRRLVDDALLSERRANGRTILARAIQRGEIPPETDLDAVLDMLGGFVFYRTMARREKLTEEVMARVARAVAASPPLYPNA</sequence>
<comment type="caution">
    <text evidence="6">The sequence shown here is derived from an EMBL/GenBank/DDBJ whole genome shotgun (WGS) entry which is preliminary data.</text>
</comment>